<accession>A0A2T0SLI2</accession>
<evidence type="ECO:0000256" key="1">
    <source>
        <dbReference type="SAM" id="MobiDB-lite"/>
    </source>
</evidence>
<sequence>MPGPVLDGENRPRHDASPERGTAIARQAAVDGELALALPQWDLLPPAEFLDRRHRRR</sequence>
<dbReference type="RefSeq" id="WP_170156231.1">
    <property type="nucleotide sequence ID" value="NZ_PVTF01000017.1"/>
</dbReference>
<feature type="region of interest" description="Disordered" evidence="1">
    <location>
        <begin position="1"/>
        <end position="20"/>
    </location>
</feature>
<evidence type="ECO:0000313" key="3">
    <source>
        <dbReference type="Proteomes" id="UP000239494"/>
    </source>
</evidence>
<reference evidence="2 3" key="1">
    <citation type="submission" date="2018-03" db="EMBL/GenBank/DDBJ databases">
        <title>Genomic Encyclopedia of Archaeal and Bacterial Type Strains, Phase II (KMG-II): from individual species to whole genera.</title>
        <authorList>
            <person name="Goeker M."/>
        </authorList>
    </citation>
    <scope>NUCLEOTIDE SEQUENCE [LARGE SCALE GENOMIC DNA]</scope>
    <source>
        <strain evidence="2 3">DSM 44720</strain>
    </source>
</reference>
<dbReference type="Proteomes" id="UP000239494">
    <property type="component" value="Unassembled WGS sequence"/>
</dbReference>
<feature type="compositionally biased region" description="Basic and acidic residues" evidence="1">
    <location>
        <begin position="8"/>
        <end position="18"/>
    </location>
</feature>
<dbReference type="EMBL" id="PVTF01000017">
    <property type="protein sequence ID" value="PRY34270.1"/>
    <property type="molecule type" value="Genomic_DNA"/>
</dbReference>
<gene>
    <name evidence="2" type="ORF">CLV43_11743</name>
</gene>
<proteinExistence type="predicted"/>
<comment type="caution">
    <text evidence="2">The sequence shown here is derived from an EMBL/GenBank/DDBJ whole genome shotgun (WGS) entry which is preliminary data.</text>
</comment>
<evidence type="ECO:0000313" key="2">
    <source>
        <dbReference type="EMBL" id="PRY34270.1"/>
    </source>
</evidence>
<name>A0A2T0SLI2_9PSEU</name>
<organism evidence="2 3">
    <name type="scientific">Umezawaea tangerina</name>
    <dbReference type="NCBI Taxonomy" id="84725"/>
    <lineage>
        <taxon>Bacteria</taxon>
        <taxon>Bacillati</taxon>
        <taxon>Actinomycetota</taxon>
        <taxon>Actinomycetes</taxon>
        <taxon>Pseudonocardiales</taxon>
        <taxon>Pseudonocardiaceae</taxon>
        <taxon>Umezawaea</taxon>
    </lineage>
</organism>
<keyword evidence="3" id="KW-1185">Reference proteome</keyword>
<dbReference type="AlphaFoldDB" id="A0A2T0SLI2"/>
<protein>
    <submittedName>
        <fullName evidence="2">Uncharacterized protein</fullName>
    </submittedName>
</protein>